<name>A0AAD4LXB6_9AGAM</name>
<organism evidence="4 5">
    <name type="scientific">Multifurca ochricompacta</name>
    <dbReference type="NCBI Taxonomy" id="376703"/>
    <lineage>
        <taxon>Eukaryota</taxon>
        <taxon>Fungi</taxon>
        <taxon>Dikarya</taxon>
        <taxon>Basidiomycota</taxon>
        <taxon>Agaricomycotina</taxon>
        <taxon>Agaricomycetes</taxon>
        <taxon>Russulales</taxon>
        <taxon>Russulaceae</taxon>
        <taxon>Multifurca</taxon>
    </lineage>
</organism>
<dbReference type="AlphaFoldDB" id="A0AAD4LXB6"/>
<protein>
    <submittedName>
        <fullName evidence="4">NAD-P-binding protein</fullName>
    </submittedName>
</protein>
<evidence type="ECO:0000313" key="5">
    <source>
        <dbReference type="Proteomes" id="UP001203297"/>
    </source>
</evidence>
<proteinExistence type="inferred from homology"/>
<dbReference type="CDD" id="cd05233">
    <property type="entry name" value="SDR_c"/>
    <property type="match status" value="1"/>
</dbReference>
<evidence type="ECO:0000256" key="1">
    <source>
        <dbReference type="ARBA" id="ARBA00006484"/>
    </source>
</evidence>
<feature type="region of interest" description="Disordered" evidence="3">
    <location>
        <begin position="1"/>
        <end position="41"/>
    </location>
</feature>
<sequence>MLRCYKGTRKRLGQPHHKTQWPKLHSQPSLGLTKQYPEPDTTTDCKLTRSVYPYIDPNQYVIPQAFKGKVVLVTGASRGIGQETALQYARAGASLDAILKEVPGAEIVTFTADVKDPIKAEEAVKVATNRFGRLDVVIANAGVATSFDNALVAKNPSDWWDTLEVNVRGVYNYLRAATPAILETKGSIIVITSAMAHLRIPHSSDYSISKFTLGRLVEFAALEYPELRIFAIHPGLIQTALAQGAGILNSTLPVDTPALPAATILALSAGKAEWLRGRYWSSNWDLGEGESKWKEKTLKQNGLVNKLFIPV</sequence>
<evidence type="ECO:0000313" key="4">
    <source>
        <dbReference type="EMBL" id="KAI0294102.1"/>
    </source>
</evidence>
<gene>
    <name evidence="4" type="ORF">B0F90DRAFT_1811719</name>
</gene>
<evidence type="ECO:0000256" key="3">
    <source>
        <dbReference type="SAM" id="MobiDB-lite"/>
    </source>
</evidence>
<accession>A0AAD4LXB6</accession>
<dbReference type="InterPro" id="IPR002347">
    <property type="entry name" value="SDR_fam"/>
</dbReference>
<dbReference type="Pfam" id="PF00106">
    <property type="entry name" value="adh_short"/>
    <property type="match status" value="1"/>
</dbReference>
<dbReference type="Gene3D" id="3.40.50.720">
    <property type="entry name" value="NAD(P)-binding Rossmann-like Domain"/>
    <property type="match status" value="1"/>
</dbReference>
<feature type="compositionally biased region" description="Basic residues" evidence="3">
    <location>
        <begin position="1"/>
        <end position="20"/>
    </location>
</feature>
<dbReference type="PRINTS" id="PR00081">
    <property type="entry name" value="GDHRDH"/>
</dbReference>
<dbReference type="SUPFAM" id="SSF51735">
    <property type="entry name" value="NAD(P)-binding Rossmann-fold domains"/>
    <property type="match status" value="1"/>
</dbReference>
<comment type="caution">
    <text evidence="4">The sequence shown here is derived from an EMBL/GenBank/DDBJ whole genome shotgun (WGS) entry which is preliminary data.</text>
</comment>
<evidence type="ECO:0000256" key="2">
    <source>
        <dbReference type="ARBA" id="ARBA00023002"/>
    </source>
</evidence>
<dbReference type="Proteomes" id="UP001203297">
    <property type="component" value="Unassembled WGS sequence"/>
</dbReference>
<reference evidence="4" key="1">
    <citation type="journal article" date="2022" name="New Phytol.">
        <title>Evolutionary transition to the ectomycorrhizal habit in the genomes of a hyperdiverse lineage of mushroom-forming fungi.</title>
        <authorList>
            <person name="Looney B."/>
            <person name="Miyauchi S."/>
            <person name="Morin E."/>
            <person name="Drula E."/>
            <person name="Courty P.E."/>
            <person name="Kohler A."/>
            <person name="Kuo A."/>
            <person name="LaButti K."/>
            <person name="Pangilinan J."/>
            <person name="Lipzen A."/>
            <person name="Riley R."/>
            <person name="Andreopoulos W."/>
            <person name="He G."/>
            <person name="Johnson J."/>
            <person name="Nolan M."/>
            <person name="Tritt A."/>
            <person name="Barry K.W."/>
            <person name="Grigoriev I.V."/>
            <person name="Nagy L.G."/>
            <person name="Hibbett D."/>
            <person name="Henrissat B."/>
            <person name="Matheny P.B."/>
            <person name="Labbe J."/>
            <person name="Martin F.M."/>
        </authorList>
    </citation>
    <scope>NUCLEOTIDE SEQUENCE</scope>
    <source>
        <strain evidence="4">BPL690</strain>
    </source>
</reference>
<dbReference type="PANTHER" id="PTHR42760:SF37">
    <property type="entry name" value="CLAVALDEHYDE DEHYDROGENASE"/>
    <property type="match status" value="1"/>
</dbReference>
<dbReference type="PANTHER" id="PTHR42760">
    <property type="entry name" value="SHORT-CHAIN DEHYDROGENASES/REDUCTASES FAMILY MEMBER"/>
    <property type="match status" value="1"/>
</dbReference>
<dbReference type="InterPro" id="IPR036291">
    <property type="entry name" value="NAD(P)-bd_dom_sf"/>
</dbReference>
<keyword evidence="2" id="KW-0560">Oxidoreductase</keyword>
<comment type="similarity">
    <text evidence="1">Belongs to the short-chain dehydrogenases/reductases (SDR) family.</text>
</comment>
<keyword evidence="5" id="KW-1185">Reference proteome</keyword>
<dbReference type="EMBL" id="WTXG01000080">
    <property type="protein sequence ID" value="KAI0294102.1"/>
    <property type="molecule type" value="Genomic_DNA"/>
</dbReference>
<dbReference type="GO" id="GO:0016616">
    <property type="term" value="F:oxidoreductase activity, acting on the CH-OH group of donors, NAD or NADP as acceptor"/>
    <property type="evidence" value="ECO:0007669"/>
    <property type="project" value="TreeGrafter"/>
</dbReference>